<dbReference type="AlphaFoldDB" id="A0AAN9RDR6"/>
<feature type="region of interest" description="Disordered" evidence="1">
    <location>
        <begin position="1"/>
        <end position="30"/>
    </location>
</feature>
<dbReference type="EMBL" id="JAYMYR010000004">
    <property type="protein sequence ID" value="KAK7368327.1"/>
    <property type="molecule type" value="Genomic_DNA"/>
</dbReference>
<dbReference type="Proteomes" id="UP001374584">
    <property type="component" value="Unassembled WGS sequence"/>
</dbReference>
<comment type="caution">
    <text evidence="2">The sequence shown here is derived from an EMBL/GenBank/DDBJ whole genome shotgun (WGS) entry which is preliminary data.</text>
</comment>
<name>A0AAN9RDR6_PHACN</name>
<keyword evidence="3" id="KW-1185">Reference proteome</keyword>
<evidence type="ECO:0000256" key="1">
    <source>
        <dbReference type="SAM" id="MobiDB-lite"/>
    </source>
</evidence>
<accession>A0AAN9RDR6</accession>
<sequence length="73" mass="8183">MKKLRNPVSNSLLPLTESCGEKIPSGGSAKRERLRLTIQRLQIGENENVSTSEKTKTSPIHDFVVSECNRRCN</sequence>
<evidence type="ECO:0000313" key="2">
    <source>
        <dbReference type="EMBL" id="KAK7368327.1"/>
    </source>
</evidence>
<organism evidence="2 3">
    <name type="scientific">Phaseolus coccineus</name>
    <name type="common">Scarlet runner bean</name>
    <name type="synonym">Phaseolus multiflorus</name>
    <dbReference type="NCBI Taxonomy" id="3886"/>
    <lineage>
        <taxon>Eukaryota</taxon>
        <taxon>Viridiplantae</taxon>
        <taxon>Streptophyta</taxon>
        <taxon>Embryophyta</taxon>
        <taxon>Tracheophyta</taxon>
        <taxon>Spermatophyta</taxon>
        <taxon>Magnoliopsida</taxon>
        <taxon>eudicotyledons</taxon>
        <taxon>Gunneridae</taxon>
        <taxon>Pentapetalae</taxon>
        <taxon>rosids</taxon>
        <taxon>fabids</taxon>
        <taxon>Fabales</taxon>
        <taxon>Fabaceae</taxon>
        <taxon>Papilionoideae</taxon>
        <taxon>50 kb inversion clade</taxon>
        <taxon>NPAAA clade</taxon>
        <taxon>indigoferoid/millettioid clade</taxon>
        <taxon>Phaseoleae</taxon>
        <taxon>Phaseolus</taxon>
    </lineage>
</organism>
<proteinExistence type="predicted"/>
<gene>
    <name evidence="2" type="ORF">VNO80_10352</name>
</gene>
<reference evidence="2 3" key="1">
    <citation type="submission" date="2024-01" db="EMBL/GenBank/DDBJ databases">
        <title>The genomes of 5 underutilized Papilionoideae crops provide insights into root nodulation and disease resistanc.</title>
        <authorList>
            <person name="Jiang F."/>
        </authorList>
    </citation>
    <scope>NUCLEOTIDE SEQUENCE [LARGE SCALE GENOMIC DNA]</scope>
    <source>
        <strain evidence="2">JINMINGXINNONG_FW02</strain>
        <tissue evidence="2">Leaves</tissue>
    </source>
</reference>
<protein>
    <submittedName>
        <fullName evidence="2">Uncharacterized protein</fullName>
    </submittedName>
</protein>
<evidence type="ECO:0000313" key="3">
    <source>
        <dbReference type="Proteomes" id="UP001374584"/>
    </source>
</evidence>